<dbReference type="InterPro" id="IPR036397">
    <property type="entry name" value="RNaseH_sf"/>
</dbReference>
<gene>
    <name evidence="5" type="ORF">H1R20_g7283</name>
</gene>
<feature type="compositionally biased region" description="Basic residues" evidence="3">
    <location>
        <begin position="565"/>
        <end position="574"/>
    </location>
</feature>
<dbReference type="OrthoDB" id="2250022at2759"/>
<dbReference type="GO" id="GO:0000467">
    <property type="term" value="P:exonucleolytic trimming to generate mature 3'-end of 5.8S rRNA from tricistronic rRNA transcript (SSU-rRNA, 5.8S rRNA, LSU-rRNA)"/>
    <property type="evidence" value="ECO:0007669"/>
    <property type="project" value="InterPro"/>
</dbReference>
<dbReference type="Proteomes" id="UP001140091">
    <property type="component" value="Unassembled WGS sequence"/>
</dbReference>
<feature type="region of interest" description="Disordered" evidence="3">
    <location>
        <begin position="413"/>
        <end position="436"/>
    </location>
</feature>
<feature type="domain" description="HRDC" evidence="4">
    <location>
        <begin position="221"/>
        <end position="304"/>
    </location>
</feature>
<sequence>MQLTTRTGGDFIVDLLVPSIRSRVHELNEAFTNPSKIKVFHGADSDIVWLQQDFGVYVVGLFDTFHASKLLELPRHSLSTLLELYADYTPDKRYQLADWRIRPLGEEMLLYAQSDTHWLLYLYDRLRGALVDKERSSRPGSRAGSPTDTTNGSRTLLDETLFRSAQTSLRQHTPEVYDAQRGSGPGGWDSLAKKWNKVALTYVPGDSSPSSSSSPPFEGVYKSQRTIYRAVHRWRDRVSREEDESTRYVLPNHFLFTLAENPPADMSTLLGSFRGGAGVPAVVKKRAKELLEVIKEAVREGLQGATQSVEVSKAKDEERMVVDKNVEVVEVRHIFTLIVFNLGRRVVDAAGRNNFIVIIFEIYNHIVSIVNFYKRSIRICLVVKFCPLLIPLCWKTIRQSYIQSVALSSNATPVATTTSSKSSEPIPSNTTEAEEEVEVDQALGMQIDSKPMAFVPASQRIPGMEDMGPIVMVGRKSGGGGGAANRKKRKREAASAAASASASARESPGAEDSRRDGEPSTKEPVIESSTTKNDTKPDAHEADDDGPDEPYDFTATPNVLDQGPAKKKVKSNGSKKKDDNKKKGKGGTGSFYNAEFGPAPKQRSDYKGGNKSSTFK</sequence>
<feature type="region of interest" description="Disordered" evidence="3">
    <location>
        <begin position="134"/>
        <end position="156"/>
    </location>
</feature>
<dbReference type="AlphaFoldDB" id="A0A9W8MH83"/>
<dbReference type="GO" id="GO:0005730">
    <property type="term" value="C:nucleolus"/>
    <property type="evidence" value="ECO:0007669"/>
    <property type="project" value="TreeGrafter"/>
</dbReference>
<organism evidence="5 6">
    <name type="scientific">Candolleomyces eurysporus</name>
    <dbReference type="NCBI Taxonomy" id="2828524"/>
    <lineage>
        <taxon>Eukaryota</taxon>
        <taxon>Fungi</taxon>
        <taxon>Dikarya</taxon>
        <taxon>Basidiomycota</taxon>
        <taxon>Agaricomycotina</taxon>
        <taxon>Agaricomycetes</taxon>
        <taxon>Agaricomycetidae</taxon>
        <taxon>Agaricales</taxon>
        <taxon>Agaricineae</taxon>
        <taxon>Psathyrellaceae</taxon>
        <taxon>Candolleomyces</taxon>
    </lineage>
</organism>
<dbReference type="GO" id="GO:0071035">
    <property type="term" value="P:nuclear polyadenylation-dependent rRNA catabolic process"/>
    <property type="evidence" value="ECO:0007669"/>
    <property type="project" value="TreeGrafter"/>
</dbReference>
<protein>
    <recommendedName>
        <fullName evidence="4">HRDC domain-containing protein</fullName>
    </recommendedName>
</protein>
<dbReference type="PROSITE" id="PS50967">
    <property type="entry name" value="HRDC"/>
    <property type="match status" value="1"/>
</dbReference>
<accession>A0A9W8MH83</accession>
<name>A0A9W8MH83_9AGAR</name>
<dbReference type="GO" id="GO:0071036">
    <property type="term" value="P:nuclear polyadenylation-dependent snoRNA catabolic process"/>
    <property type="evidence" value="ECO:0007669"/>
    <property type="project" value="TreeGrafter"/>
</dbReference>
<keyword evidence="6" id="KW-1185">Reference proteome</keyword>
<dbReference type="GO" id="GO:0071037">
    <property type="term" value="P:nuclear polyadenylation-dependent snRNA catabolic process"/>
    <property type="evidence" value="ECO:0007669"/>
    <property type="project" value="TreeGrafter"/>
</dbReference>
<dbReference type="GO" id="GO:0071038">
    <property type="term" value="P:TRAMP-dependent tRNA surveillance pathway"/>
    <property type="evidence" value="ECO:0007669"/>
    <property type="project" value="TreeGrafter"/>
</dbReference>
<dbReference type="Pfam" id="PF01612">
    <property type="entry name" value="DNA_pol_A_exo1"/>
    <property type="match status" value="1"/>
</dbReference>
<evidence type="ECO:0000256" key="3">
    <source>
        <dbReference type="SAM" id="MobiDB-lite"/>
    </source>
</evidence>
<evidence type="ECO:0000256" key="1">
    <source>
        <dbReference type="ARBA" id="ARBA00004123"/>
    </source>
</evidence>
<dbReference type="SMART" id="SM00474">
    <property type="entry name" value="35EXOc"/>
    <property type="match status" value="1"/>
</dbReference>
<dbReference type="GO" id="GO:0071039">
    <property type="term" value="P:nuclear polyadenylation-dependent CUT catabolic process"/>
    <property type="evidence" value="ECO:0007669"/>
    <property type="project" value="TreeGrafter"/>
</dbReference>
<comment type="caution">
    <text evidence="5">The sequence shown here is derived from an EMBL/GenBank/DDBJ whole genome shotgun (WGS) entry which is preliminary data.</text>
</comment>
<dbReference type="GO" id="GO:0000166">
    <property type="term" value="F:nucleotide binding"/>
    <property type="evidence" value="ECO:0007669"/>
    <property type="project" value="InterPro"/>
</dbReference>
<feature type="compositionally biased region" description="Polar residues" evidence="3">
    <location>
        <begin position="413"/>
        <end position="431"/>
    </location>
</feature>
<dbReference type="SUPFAM" id="SSF47819">
    <property type="entry name" value="HRDC-like"/>
    <property type="match status" value="1"/>
</dbReference>
<feature type="compositionally biased region" description="Acidic residues" evidence="3">
    <location>
        <begin position="541"/>
        <end position="551"/>
    </location>
</feature>
<dbReference type="GO" id="GO:0003727">
    <property type="term" value="F:single-stranded RNA binding"/>
    <property type="evidence" value="ECO:0007669"/>
    <property type="project" value="TreeGrafter"/>
</dbReference>
<dbReference type="PANTHER" id="PTHR12124">
    <property type="entry name" value="POLYMYOSITIS/SCLERODERMA AUTOANTIGEN-RELATED"/>
    <property type="match status" value="1"/>
</dbReference>
<dbReference type="GO" id="GO:0071051">
    <property type="term" value="P:poly(A)-dependent snoRNA 3'-end processing"/>
    <property type="evidence" value="ECO:0007669"/>
    <property type="project" value="TreeGrafter"/>
</dbReference>
<dbReference type="Gene3D" id="3.30.420.10">
    <property type="entry name" value="Ribonuclease H-like superfamily/Ribonuclease H"/>
    <property type="match status" value="1"/>
</dbReference>
<comment type="subcellular location">
    <subcellularLocation>
        <location evidence="1">Nucleus</location>
    </subcellularLocation>
</comment>
<dbReference type="GO" id="GO:0000176">
    <property type="term" value="C:nuclear exosome (RNase complex)"/>
    <property type="evidence" value="ECO:0007669"/>
    <property type="project" value="TreeGrafter"/>
</dbReference>
<evidence type="ECO:0000259" key="4">
    <source>
        <dbReference type="PROSITE" id="PS50967"/>
    </source>
</evidence>
<dbReference type="InterPro" id="IPR044876">
    <property type="entry name" value="HRDC_dom_sf"/>
</dbReference>
<dbReference type="InterPro" id="IPR002562">
    <property type="entry name" value="3'-5'_exonuclease_dom"/>
</dbReference>
<keyword evidence="2" id="KW-0539">Nucleus</keyword>
<evidence type="ECO:0000256" key="2">
    <source>
        <dbReference type="ARBA" id="ARBA00023242"/>
    </source>
</evidence>
<evidence type="ECO:0000313" key="6">
    <source>
        <dbReference type="Proteomes" id="UP001140091"/>
    </source>
</evidence>
<evidence type="ECO:0000313" key="5">
    <source>
        <dbReference type="EMBL" id="KAJ2929812.1"/>
    </source>
</evidence>
<proteinExistence type="predicted"/>
<dbReference type="PANTHER" id="PTHR12124:SF47">
    <property type="entry name" value="EXOSOME COMPONENT 10"/>
    <property type="match status" value="1"/>
</dbReference>
<feature type="compositionally biased region" description="Basic and acidic residues" evidence="3">
    <location>
        <begin position="511"/>
        <end position="525"/>
    </location>
</feature>
<feature type="compositionally biased region" description="Low complexity" evidence="3">
    <location>
        <begin position="494"/>
        <end position="507"/>
    </location>
</feature>
<reference evidence="5" key="1">
    <citation type="submission" date="2022-06" db="EMBL/GenBank/DDBJ databases">
        <title>Genome Sequence of Candolleomyces eurysporus.</title>
        <authorList>
            <person name="Buettner E."/>
        </authorList>
    </citation>
    <scope>NUCLEOTIDE SEQUENCE</scope>
    <source>
        <strain evidence="5">VTCC 930004</strain>
    </source>
</reference>
<feature type="region of interest" description="Disordered" evidence="3">
    <location>
        <begin position="459"/>
        <end position="616"/>
    </location>
</feature>
<dbReference type="Gene3D" id="1.10.150.80">
    <property type="entry name" value="HRDC domain"/>
    <property type="match status" value="1"/>
</dbReference>
<dbReference type="Pfam" id="PF00570">
    <property type="entry name" value="HRDC"/>
    <property type="match status" value="1"/>
</dbReference>
<dbReference type="GO" id="GO:0071044">
    <property type="term" value="P:histone mRNA catabolic process"/>
    <property type="evidence" value="ECO:0007669"/>
    <property type="project" value="TreeGrafter"/>
</dbReference>
<dbReference type="GO" id="GO:0000175">
    <property type="term" value="F:3'-5'-RNA exonuclease activity"/>
    <property type="evidence" value="ECO:0007669"/>
    <property type="project" value="InterPro"/>
</dbReference>
<feature type="non-terminal residue" evidence="5">
    <location>
        <position position="1"/>
    </location>
</feature>
<dbReference type="GO" id="GO:0071040">
    <property type="term" value="P:nuclear polyadenylation-dependent antisense transcript catabolic process"/>
    <property type="evidence" value="ECO:0007669"/>
    <property type="project" value="TreeGrafter"/>
</dbReference>
<dbReference type="SUPFAM" id="SSF53098">
    <property type="entry name" value="Ribonuclease H-like"/>
    <property type="match status" value="1"/>
</dbReference>
<dbReference type="EMBL" id="JANBPK010000857">
    <property type="protein sequence ID" value="KAJ2929812.1"/>
    <property type="molecule type" value="Genomic_DNA"/>
</dbReference>
<dbReference type="InterPro" id="IPR012337">
    <property type="entry name" value="RNaseH-like_sf"/>
</dbReference>
<dbReference type="InterPro" id="IPR010997">
    <property type="entry name" value="HRDC-like_sf"/>
</dbReference>
<dbReference type="InterPro" id="IPR045092">
    <property type="entry name" value="Rrp6-like"/>
</dbReference>
<dbReference type="InterPro" id="IPR002121">
    <property type="entry name" value="HRDC_dom"/>
</dbReference>